<evidence type="ECO:0000313" key="3">
    <source>
        <dbReference type="EMBL" id="MBO8195535.1"/>
    </source>
</evidence>
<evidence type="ECO:0000313" key="4">
    <source>
        <dbReference type="Proteomes" id="UP001519064"/>
    </source>
</evidence>
<feature type="domain" description="DUF4232" evidence="2">
    <location>
        <begin position="134"/>
        <end position="256"/>
    </location>
</feature>
<dbReference type="Pfam" id="PF14016">
    <property type="entry name" value="DUF4232"/>
    <property type="match status" value="1"/>
</dbReference>
<feature type="compositionally biased region" description="Gly residues" evidence="1">
    <location>
        <begin position="120"/>
        <end position="131"/>
    </location>
</feature>
<feature type="compositionally biased region" description="Low complexity" evidence="1">
    <location>
        <begin position="62"/>
        <end position="87"/>
    </location>
</feature>
<feature type="region of interest" description="Disordered" evidence="1">
    <location>
        <begin position="45"/>
        <end position="134"/>
    </location>
</feature>
<feature type="compositionally biased region" description="Basic and acidic residues" evidence="1">
    <location>
        <begin position="1"/>
        <end position="20"/>
    </location>
</feature>
<name>A0ABS3XJP3_9ACTN</name>
<feature type="region of interest" description="Disordered" evidence="1">
    <location>
        <begin position="1"/>
        <end position="30"/>
    </location>
</feature>
<comment type="caution">
    <text evidence="3">The sequence shown here is derived from an EMBL/GenBank/DDBJ whole genome shotgun (WGS) entry which is preliminary data.</text>
</comment>
<reference evidence="3 4" key="1">
    <citation type="submission" date="2020-11" db="EMBL/GenBank/DDBJ databases">
        <title>Streptomyces spirodelae sp. nov., isolated from duckweed.</title>
        <authorList>
            <person name="Saimee Y."/>
            <person name="Duangmal K."/>
        </authorList>
    </citation>
    <scope>NUCLEOTIDE SEQUENCE [LARGE SCALE GENOMIC DNA]</scope>
    <source>
        <strain evidence="3 4">S16-07</strain>
    </source>
</reference>
<protein>
    <submittedName>
        <fullName evidence="3">DUF4232 domain-containing protein</fullName>
    </submittedName>
</protein>
<dbReference type="Proteomes" id="UP001519064">
    <property type="component" value="Unassembled WGS sequence"/>
</dbReference>
<feature type="compositionally biased region" description="Low complexity" evidence="1">
    <location>
        <begin position="102"/>
        <end position="119"/>
    </location>
</feature>
<accession>A0ABS3XJP3</accession>
<gene>
    <name evidence="3" type="ORF">ITI46_28375</name>
</gene>
<dbReference type="InterPro" id="IPR025326">
    <property type="entry name" value="DUF4232"/>
</dbReference>
<evidence type="ECO:0000259" key="2">
    <source>
        <dbReference type="Pfam" id="PF14016"/>
    </source>
</evidence>
<organism evidence="3 4">
    <name type="scientific">Streptomyces oryzae</name>
    <dbReference type="NCBI Taxonomy" id="1434886"/>
    <lineage>
        <taxon>Bacteria</taxon>
        <taxon>Bacillati</taxon>
        <taxon>Actinomycetota</taxon>
        <taxon>Actinomycetes</taxon>
        <taxon>Kitasatosporales</taxon>
        <taxon>Streptomycetaceae</taxon>
        <taxon>Streptomyces</taxon>
    </lineage>
</organism>
<evidence type="ECO:0000256" key="1">
    <source>
        <dbReference type="SAM" id="MobiDB-lite"/>
    </source>
</evidence>
<sequence>MRQQQEHAARATARPEETGPGRRRAERSTRLAAVVATGLAAALLTGCGGEGSETSPPKKVAGEAAPAPADSPGASSTKKSPSPSSSSGSGGEDAEDDGAQPGSSETGGASSSGGEADSGANGGSGPGGPGVGPCKTSGLAFSTAHGMAEGSLLVHLRNTGSTTCTLQGFPGVDLTGKDGSLHAGRNNAAPPTVSLSPSEETRFTLNYPVNDTGGSGVTMTGLVVTPPNETQSKTLPVRINLPVTDGTSSSITVSPVGAGK</sequence>
<dbReference type="EMBL" id="JADKMA010000198">
    <property type="protein sequence ID" value="MBO8195535.1"/>
    <property type="molecule type" value="Genomic_DNA"/>
</dbReference>
<keyword evidence="4" id="KW-1185">Reference proteome</keyword>
<proteinExistence type="predicted"/>